<gene>
    <name evidence="2" type="ORF">UY40_C0004G0052</name>
</gene>
<dbReference type="Proteomes" id="UP000034119">
    <property type="component" value="Unassembled WGS sequence"/>
</dbReference>
<reference evidence="2 3" key="1">
    <citation type="journal article" date="2015" name="Nature">
        <title>rRNA introns, odd ribosomes, and small enigmatic genomes across a large radiation of phyla.</title>
        <authorList>
            <person name="Brown C.T."/>
            <person name="Hug L.A."/>
            <person name="Thomas B.C."/>
            <person name="Sharon I."/>
            <person name="Castelle C.J."/>
            <person name="Singh A."/>
            <person name="Wilkins M.J."/>
            <person name="Williams K.H."/>
            <person name="Banfield J.F."/>
        </authorList>
    </citation>
    <scope>NUCLEOTIDE SEQUENCE [LARGE SCALE GENOMIC DNA]</scope>
</reference>
<comment type="caution">
    <text evidence="2">The sequence shown here is derived from an EMBL/GenBank/DDBJ whole genome shotgun (WGS) entry which is preliminary data.</text>
</comment>
<keyword evidence="1" id="KW-1133">Transmembrane helix</keyword>
<evidence type="ECO:0000256" key="1">
    <source>
        <dbReference type="SAM" id="Phobius"/>
    </source>
</evidence>
<feature type="transmembrane region" description="Helical" evidence="1">
    <location>
        <begin position="27"/>
        <end position="45"/>
    </location>
</feature>
<organism evidence="2 3">
    <name type="scientific">candidate division CPR1 bacterium GW2011_GWC1_49_13</name>
    <dbReference type="NCBI Taxonomy" id="1618342"/>
    <lineage>
        <taxon>Bacteria</taxon>
        <taxon>candidate division CPR1</taxon>
    </lineage>
</organism>
<protein>
    <submittedName>
        <fullName evidence="2">Uncharacterized protein</fullName>
    </submittedName>
</protein>
<evidence type="ECO:0000313" key="3">
    <source>
        <dbReference type="Proteomes" id="UP000034119"/>
    </source>
</evidence>
<keyword evidence="1" id="KW-0812">Transmembrane</keyword>
<proteinExistence type="predicted"/>
<dbReference type="EMBL" id="LCPW01000004">
    <property type="protein sequence ID" value="KKW06068.1"/>
    <property type="molecule type" value="Genomic_DNA"/>
</dbReference>
<feature type="transmembrane region" description="Helical" evidence="1">
    <location>
        <begin position="57"/>
        <end position="81"/>
    </location>
</feature>
<keyword evidence="1" id="KW-0472">Membrane</keyword>
<accession>A0A0G1VHQ8</accession>
<feature type="transmembrane region" description="Helical" evidence="1">
    <location>
        <begin position="155"/>
        <end position="174"/>
    </location>
</feature>
<evidence type="ECO:0000313" key="2">
    <source>
        <dbReference type="EMBL" id="KKW06068.1"/>
    </source>
</evidence>
<feature type="transmembrane region" description="Helical" evidence="1">
    <location>
        <begin position="113"/>
        <end position="135"/>
    </location>
</feature>
<dbReference type="STRING" id="1618342.UY40_C0004G0052"/>
<dbReference type="AlphaFoldDB" id="A0A0G1VHQ8"/>
<name>A0A0G1VHQ8_9BACT</name>
<sequence>MPNPNPEVTTPVSGGDLNLPQTFNFKFAAFAGLVALLNFLLGLALDRVFAAGFSLNLSLWMRFLPLILVYLLATSTTLVFAATLPFAWRQIGYTLGALGFGLPFLLSPHPVTLPVPFVFIFMVVHLVGLTVFDFYARQTIKNYAVFNGMMFWSTFNRIFLSLTLIVGFLVYFSATIPTDLQFKIPEGYLDPALDLVINQVVSQVQSELGTEQFTQEQFLAQLRESGLLEVLEQQFGIKPEEIKFRNPQELVESLREPLAVQLTRDVEESLNSILEPYLPYLPLAAAVGVLLSLLFLSPIFDYLAVGFFEIFYRLLVWAKILELKPEMRPVTVLKLK</sequence>